<evidence type="ECO:0000313" key="2">
    <source>
        <dbReference type="EMBL" id="KAJ1144355.1"/>
    </source>
</evidence>
<evidence type="ECO:0000256" key="1">
    <source>
        <dbReference type="SAM" id="MobiDB-lite"/>
    </source>
</evidence>
<comment type="caution">
    <text evidence="2">The sequence shown here is derived from an EMBL/GenBank/DDBJ whole genome shotgun (WGS) entry which is preliminary data.</text>
</comment>
<feature type="region of interest" description="Disordered" evidence="1">
    <location>
        <begin position="41"/>
        <end position="76"/>
    </location>
</feature>
<gene>
    <name evidence="2" type="ORF">NDU88_010654</name>
</gene>
<dbReference type="EMBL" id="JANPWB010000010">
    <property type="protein sequence ID" value="KAJ1144355.1"/>
    <property type="molecule type" value="Genomic_DNA"/>
</dbReference>
<dbReference type="Proteomes" id="UP001066276">
    <property type="component" value="Chromosome 6"/>
</dbReference>
<proteinExistence type="predicted"/>
<organism evidence="2 3">
    <name type="scientific">Pleurodeles waltl</name>
    <name type="common">Iberian ribbed newt</name>
    <dbReference type="NCBI Taxonomy" id="8319"/>
    <lineage>
        <taxon>Eukaryota</taxon>
        <taxon>Metazoa</taxon>
        <taxon>Chordata</taxon>
        <taxon>Craniata</taxon>
        <taxon>Vertebrata</taxon>
        <taxon>Euteleostomi</taxon>
        <taxon>Amphibia</taxon>
        <taxon>Batrachia</taxon>
        <taxon>Caudata</taxon>
        <taxon>Salamandroidea</taxon>
        <taxon>Salamandridae</taxon>
        <taxon>Pleurodelinae</taxon>
        <taxon>Pleurodeles</taxon>
    </lineage>
</organism>
<dbReference type="AlphaFoldDB" id="A0AAV7QYU7"/>
<evidence type="ECO:0000313" key="3">
    <source>
        <dbReference type="Proteomes" id="UP001066276"/>
    </source>
</evidence>
<accession>A0AAV7QYU7</accession>
<sequence>MEILGDFSELSDVPRPRKPENIEKKIAQCLQVRRALLRAEPELPRSRLRGARGTHTTVGTLEDGGEAAGQTRLQCS</sequence>
<reference evidence="2" key="1">
    <citation type="journal article" date="2022" name="bioRxiv">
        <title>Sequencing and chromosome-scale assembly of the giantPleurodeles waltlgenome.</title>
        <authorList>
            <person name="Brown T."/>
            <person name="Elewa A."/>
            <person name="Iarovenko S."/>
            <person name="Subramanian E."/>
            <person name="Araus A.J."/>
            <person name="Petzold A."/>
            <person name="Susuki M."/>
            <person name="Suzuki K.-i.T."/>
            <person name="Hayashi T."/>
            <person name="Toyoda A."/>
            <person name="Oliveira C."/>
            <person name="Osipova E."/>
            <person name="Leigh N.D."/>
            <person name="Simon A."/>
            <person name="Yun M.H."/>
        </authorList>
    </citation>
    <scope>NUCLEOTIDE SEQUENCE</scope>
    <source>
        <strain evidence="2">20211129_DDA</strain>
        <tissue evidence="2">Liver</tissue>
    </source>
</reference>
<keyword evidence="3" id="KW-1185">Reference proteome</keyword>
<name>A0AAV7QYU7_PLEWA</name>
<protein>
    <submittedName>
        <fullName evidence="2">Uncharacterized protein</fullName>
    </submittedName>
</protein>